<feature type="domain" description="DOCKER Lobe A" evidence="1">
    <location>
        <begin position="1072"/>
        <end position="1254"/>
    </location>
</feature>
<keyword evidence="3" id="KW-1185">Reference proteome</keyword>
<comment type="caution">
    <text evidence="2">The sequence shown here is derived from an EMBL/GenBank/DDBJ whole genome shotgun (WGS) entry which is preliminary data.</text>
</comment>
<accession>A0A1J4JVI2</accession>
<evidence type="ECO:0000313" key="2">
    <source>
        <dbReference type="EMBL" id="OHT03167.1"/>
    </source>
</evidence>
<dbReference type="InterPro" id="IPR043161">
    <property type="entry name" value="DOCK_C_lobe_A"/>
</dbReference>
<dbReference type="PANTHER" id="PTHR23317">
    <property type="entry name" value="DEDICATOR OF CYTOKINESIS DOCK"/>
    <property type="match status" value="1"/>
</dbReference>
<dbReference type="GO" id="GO:0007264">
    <property type="term" value="P:small GTPase-mediated signal transduction"/>
    <property type="evidence" value="ECO:0007669"/>
    <property type="project" value="InterPro"/>
</dbReference>
<dbReference type="Gene3D" id="1.25.40.410">
    <property type="match status" value="1"/>
</dbReference>
<dbReference type="Proteomes" id="UP000179807">
    <property type="component" value="Unassembled WGS sequence"/>
</dbReference>
<dbReference type="Pfam" id="PF06920">
    <property type="entry name" value="DHR-2_Lobe_A"/>
    <property type="match status" value="1"/>
</dbReference>
<proteinExistence type="predicted"/>
<evidence type="ECO:0000313" key="3">
    <source>
        <dbReference type="Proteomes" id="UP000179807"/>
    </source>
</evidence>
<protein>
    <recommendedName>
        <fullName evidence="1">DOCKER Lobe A domain-containing protein</fullName>
    </recommendedName>
</protein>
<dbReference type="PANTHER" id="PTHR23317:SF76">
    <property type="entry name" value="LD20667P"/>
    <property type="match status" value="1"/>
</dbReference>
<organism evidence="2 3">
    <name type="scientific">Tritrichomonas foetus</name>
    <dbReference type="NCBI Taxonomy" id="1144522"/>
    <lineage>
        <taxon>Eukaryota</taxon>
        <taxon>Metamonada</taxon>
        <taxon>Parabasalia</taxon>
        <taxon>Tritrichomonadida</taxon>
        <taxon>Tritrichomonadidae</taxon>
        <taxon>Tritrichomonas</taxon>
    </lineage>
</organism>
<dbReference type="VEuPathDB" id="TrichDB:TRFO_06846"/>
<evidence type="ECO:0000259" key="1">
    <source>
        <dbReference type="Pfam" id="PF06920"/>
    </source>
</evidence>
<reference evidence="2" key="1">
    <citation type="submission" date="2016-10" db="EMBL/GenBank/DDBJ databases">
        <authorList>
            <person name="Benchimol M."/>
            <person name="Almeida L.G."/>
            <person name="Vasconcelos A.T."/>
            <person name="Perreira-Neves A."/>
            <person name="Rosa I.A."/>
            <person name="Tasca T."/>
            <person name="Bogo M.R."/>
            <person name="de Souza W."/>
        </authorList>
    </citation>
    <scope>NUCLEOTIDE SEQUENCE [LARGE SCALE GENOMIC DNA]</scope>
    <source>
        <strain evidence="2">K</strain>
    </source>
</reference>
<dbReference type="OrthoDB" id="10656024at2759"/>
<dbReference type="InterPro" id="IPR046769">
    <property type="entry name" value="DOCKER_Lobe_A"/>
</dbReference>
<dbReference type="RefSeq" id="XP_068356303.1">
    <property type="nucleotide sequence ID" value="XM_068493337.1"/>
</dbReference>
<dbReference type="GO" id="GO:0005085">
    <property type="term" value="F:guanyl-nucleotide exchange factor activity"/>
    <property type="evidence" value="ECO:0007669"/>
    <property type="project" value="InterPro"/>
</dbReference>
<sequence length="1555" mass="179681">MNKGKTCKEAQAYYDKLHNTPIVKITAPEKNTYCDQFENFHSDIHDIWTKSLINSQYTNIELAPLPSFDKEIKDRNYEIDEKENVEGIKQQTVEKILTTKVTSTIRQIESLSSVSKPIQSNPFNCTISSNEVSKYDGLLSLSFSKFELKDPKQNEEYFGFLYLINTEKFEQISEQVYFSFKSGNLTFTQNENQVIYFPIISKSSNLGIACFLQKKTESSKCKQIFACNYSKLFSNELTLEFRGFSDDWSLMKNHETLQDLFKLDQAQPESSIKVFTQAEIKIGPYDSKIDYSYTWKRIGTSNLLALPLPALPNEPSPIISLYNLHLVLNNPPKNSLIYIRGVVTHKVISKFTEKTLVKGEPVIPNEFNRKEKDDEYFSSAFLTSNEITLPDSIRIYINQNFNPHTHLILYFMAHDLKKGKDSVYKICIIPLAHNSDNIPQLQKYILYDVKSVPSKYLENPKPPKKTYLQCSIHLPQIFFPTPSFRKIINSAGNIPEIPTIPLEIAKEILLPLTAKLLTIPTEDNITKMLEFFEKFDKNYLINTLRSWIYSKFDAPAYDLNAFAAKLKSLINSTVFYVEKDLATKRSDKENQEKKEKKDKKDKNKIDNIQINEASKTMPLLSKFIAILLEIIATMMIKRKNVEKDHTGIVKLFKDFTPLLILMHKTSKSRESTLSVSEKYGRFLFLVQNFFTAKELSGIVSQFILETNQVLDEKGKTSSDFLLMQLNILKSLLITPNFILGCSTLTKRLDVDVPISPYNQLLSLIFNMTSKIFDNNLVDENIQLFTSFCGVLSRFAPEIERIKDKEVVSHICNCLFPFINLISQYYTMLRSHWELQVSIIPFILLVLNSTPPKNIARFYHCLTSINQRNFIYFLRSMVTVVLQNNVTAKNVFFFQITNRILQFLIYIVEELGNSMEAIVDLLTTMLGKEQNPKNFENFYIFIIQAIQNHQCERKLINMLLTDINSPLHSKRCICTALLSQQILNDYKRNGDIVRSSIDMMDSLTAILLSIEPDNISVYKTFIDTIRAISPNHKDQRLEEMIDERMKAAMVIADVVYTQKTSTLPPEVRCHQTMRIADQYKHFPSMRLKWLQQVLSINNEAGDHVSEFVTQMHIVALISTVYNYRRNIGNTEELQYVEEDPPYHLSIVQPISYAYPLYKYKHSQDYLDFAFMPEVITETEIPFQDFKTGAFELISDFNFEMLMTEIEKACKICATANIHYSLRPLLSLQMRLYYIVRNFNGTADACQQVQIALNHVTVKTSTMTHDISLKFYLVERKTEKGLDRQVYCVDGKTPEQFIEMITTKERFGDDKLHVCLNHSEKCHEENDKDHVCVVQLEPTDNIPVDGEDPHCWSKFQSKIEPGSLKHSGKRINVVQIETTNPLPHYKMTTDVKTFEVVELNISKFVTDTAIRTAAMLDMLADNLEVWYETEESELWGVDTKNLFNNEFDEKMGIIRSIFGAGTENSALSLIKAFKELNSDEADKIVNDSIRPSIDRALKIFLRAKKDIDSLDKNLKDSFTSVNEFLKSFNVEPIPDNECYIGKHNSMSQRFKFENKYN</sequence>
<dbReference type="InterPro" id="IPR026791">
    <property type="entry name" value="DOCK"/>
</dbReference>
<dbReference type="EMBL" id="MLAK01000838">
    <property type="protein sequence ID" value="OHT03167.1"/>
    <property type="molecule type" value="Genomic_DNA"/>
</dbReference>
<gene>
    <name evidence="2" type="ORF">TRFO_06846</name>
</gene>
<name>A0A1J4JVI2_9EUKA</name>
<dbReference type="GeneID" id="94828041"/>